<proteinExistence type="predicted"/>
<dbReference type="PANTHER" id="PTHR48207:SF3">
    <property type="entry name" value="SUCCINATE--HYDROXYMETHYLGLUTARATE COA-TRANSFERASE"/>
    <property type="match status" value="1"/>
</dbReference>
<dbReference type="PANTHER" id="PTHR48207">
    <property type="entry name" value="SUCCINATE--HYDROXYMETHYLGLUTARATE COA-TRANSFERASE"/>
    <property type="match status" value="1"/>
</dbReference>
<name>A0A972NNB6_9BURK</name>
<evidence type="ECO:0000313" key="3">
    <source>
        <dbReference type="EMBL" id="NPT56601.1"/>
    </source>
</evidence>
<evidence type="ECO:0000313" key="4">
    <source>
        <dbReference type="Proteomes" id="UP000655523"/>
    </source>
</evidence>
<feature type="region of interest" description="Disordered" evidence="2">
    <location>
        <begin position="409"/>
        <end position="441"/>
    </location>
</feature>
<dbReference type="AlphaFoldDB" id="A0A972NNB6"/>
<dbReference type="GO" id="GO:0008410">
    <property type="term" value="F:CoA-transferase activity"/>
    <property type="evidence" value="ECO:0007669"/>
    <property type="project" value="TreeGrafter"/>
</dbReference>
<comment type="caution">
    <text evidence="3">The sequence shown here is derived from an EMBL/GenBank/DDBJ whole genome shotgun (WGS) entry which is preliminary data.</text>
</comment>
<feature type="compositionally biased region" description="Low complexity" evidence="2">
    <location>
        <begin position="410"/>
        <end position="424"/>
    </location>
</feature>
<dbReference type="SUPFAM" id="SSF89796">
    <property type="entry name" value="CoA-transferase family III (CaiB/BaiF)"/>
    <property type="match status" value="1"/>
</dbReference>
<protein>
    <submittedName>
        <fullName evidence="3">CoA transferase</fullName>
    </submittedName>
</protein>
<evidence type="ECO:0000256" key="1">
    <source>
        <dbReference type="ARBA" id="ARBA00022679"/>
    </source>
</evidence>
<dbReference type="Gene3D" id="3.40.50.10540">
    <property type="entry name" value="Crotonobetainyl-coa:carnitine coa-transferase, domain 1"/>
    <property type="match status" value="1"/>
</dbReference>
<organism evidence="3 4">
    <name type="scientific">Paraburkholderia elongata</name>
    <dbReference type="NCBI Taxonomy" id="2675747"/>
    <lineage>
        <taxon>Bacteria</taxon>
        <taxon>Pseudomonadati</taxon>
        <taxon>Pseudomonadota</taxon>
        <taxon>Betaproteobacteria</taxon>
        <taxon>Burkholderiales</taxon>
        <taxon>Burkholderiaceae</taxon>
        <taxon>Paraburkholderia</taxon>
    </lineage>
</organism>
<sequence length="441" mass="47911">MAGPLEGLKVVDFSRVLAGPLCARTLADLGADVIKIEPPRPDVSRAAYPNQDGMSGYYAQQNSGKRNVSIDLNVGNARELVLRLCDEADIIVENFRAGTLRSFGLDYETLSQRNPKLVYVSITGYGQKGPWASRMAYAPTVQAETGFTHNTMHHFEGIDAGRKWTDPLSHADVYAGLQATIAVLAAVRKREVTGRGQYIDVAMAAVMLSINERAHLDLAGIDTGAEPGVLGATEGPHFVGPGGEAFVAAQSIVGSNTFPNYLRAMRRMDLGRDPRFSTAERRLQNYGALHALIQRWMLSFRDLKTLDAQLDEAKIAIGQIRSLKELAETDWAKQWGAVQEVPDRRGGSYLIHGYPWRFSDDELGPRSAPAFRGEHNEQVFRSVGISENEVRVAVEAGILVGGLPDSVKNASPTALTATPASSADSLRREPEGADVGELAQR</sequence>
<dbReference type="Gene3D" id="3.30.1540.10">
    <property type="entry name" value="formyl-coa transferase, domain 3"/>
    <property type="match status" value="1"/>
</dbReference>
<dbReference type="InterPro" id="IPR003673">
    <property type="entry name" value="CoA-Trfase_fam_III"/>
</dbReference>
<dbReference type="RefSeq" id="WP_172167099.1">
    <property type="nucleotide sequence ID" value="NZ_WOEZ01000095.1"/>
</dbReference>
<dbReference type="InterPro" id="IPR023606">
    <property type="entry name" value="CoA-Trfase_III_dom_1_sf"/>
</dbReference>
<accession>A0A972NNB6</accession>
<dbReference type="InterPro" id="IPR050483">
    <property type="entry name" value="CoA-transferase_III_domain"/>
</dbReference>
<evidence type="ECO:0000256" key="2">
    <source>
        <dbReference type="SAM" id="MobiDB-lite"/>
    </source>
</evidence>
<gene>
    <name evidence="3" type="ORF">GNZ13_18910</name>
</gene>
<keyword evidence="4" id="KW-1185">Reference proteome</keyword>
<keyword evidence="1 3" id="KW-0808">Transferase</keyword>
<dbReference type="Proteomes" id="UP000655523">
    <property type="component" value="Unassembled WGS sequence"/>
</dbReference>
<dbReference type="EMBL" id="WOEZ01000095">
    <property type="protein sequence ID" value="NPT56601.1"/>
    <property type="molecule type" value="Genomic_DNA"/>
</dbReference>
<reference evidence="3 4" key="1">
    <citation type="submission" date="2019-11" db="EMBL/GenBank/DDBJ databases">
        <title>Metabolism of dissolved organic matter in forest soils.</title>
        <authorList>
            <person name="Cyle K.T."/>
            <person name="Wilhelm R.C."/>
            <person name="Martinez C.E."/>
        </authorList>
    </citation>
    <scope>NUCLEOTIDE SEQUENCE [LARGE SCALE GENOMIC DNA]</scope>
    <source>
        <strain evidence="3 4">5N</strain>
    </source>
</reference>
<dbReference type="InterPro" id="IPR044855">
    <property type="entry name" value="CoA-Trfase_III_dom3_sf"/>
</dbReference>
<dbReference type="Pfam" id="PF02515">
    <property type="entry name" value="CoA_transf_3"/>
    <property type="match status" value="1"/>
</dbReference>